<dbReference type="GO" id="GO:0005737">
    <property type="term" value="C:cytoplasm"/>
    <property type="evidence" value="ECO:0007669"/>
    <property type="project" value="UniProtKB-SubCell"/>
</dbReference>
<comment type="subcellular location">
    <subcellularLocation>
        <location evidence="1">Cytoplasm</location>
    </subcellularLocation>
</comment>
<evidence type="ECO:0000256" key="1">
    <source>
        <dbReference type="ARBA" id="ARBA00004496"/>
    </source>
</evidence>
<organism evidence="7 8">
    <name type="scientific">Monodon monoceros</name>
    <name type="common">Narwhal</name>
    <name type="synonym">Ceratodon monodon</name>
    <dbReference type="NCBI Taxonomy" id="40151"/>
    <lineage>
        <taxon>Eukaryota</taxon>
        <taxon>Metazoa</taxon>
        <taxon>Chordata</taxon>
        <taxon>Craniata</taxon>
        <taxon>Vertebrata</taxon>
        <taxon>Euteleostomi</taxon>
        <taxon>Mammalia</taxon>
        <taxon>Eutheria</taxon>
        <taxon>Laurasiatheria</taxon>
        <taxon>Artiodactyla</taxon>
        <taxon>Whippomorpha</taxon>
        <taxon>Cetacea</taxon>
        <taxon>Odontoceti</taxon>
        <taxon>Monodontidae</taxon>
        <taxon>Monodon</taxon>
    </lineage>
</organism>
<evidence type="ECO:0000313" key="7">
    <source>
        <dbReference type="Ensembl" id="ENSMMNP00015025915.1"/>
    </source>
</evidence>
<keyword evidence="8" id="KW-1185">Reference proteome</keyword>
<evidence type="ECO:0000313" key="8">
    <source>
        <dbReference type="Proteomes" id="UP000694561"/>
    </source>
</evidence>
<accession>A0A8C6C2V2</accession>
<gene>
    <name evidence="7" type="primary">CCDC172</name>
</gene>
<keyword evidence="5 6" id="KW-0175">Coiled coil</keyword>
<evidence type="ECO:0000256" key="6">
    <source>
        <dbReference type="SAM" id="Coils"/>
    </source>
</evidence>
<dbReference type="Ensembl" id="ENSMMNT00015028488.1">
    <property type="protein sequence ID" value="ENSMMNP00015025915.1"/>
    <property type="gene ID" value="ENSMMNG00015018951.1"/>
</dbReference>
<evidence type="ECO:0000256" key="5">
    <source>
        <dbReference type="ARBA" id="ARBA00023054"/>
    </source>
</evidence>
<sequence length="326" mass="37928">MSLESLFQHIIFSEHLAEENRRLMRQGRALAGASGLGAGGLEAEGIRRQWAERGGQAALHVEGRTAERCLITGPRNGDSRKMDVFKHLICLTVRSEINRCRENIKKAAEELNEEKIKLESKIQQFSEKAFLLQLLKTHENALERQCSEITSQRNMLLQTFEDTKRKVTEEEEKFIKEITDFNNEYEVTKKRELLMKENVKIQISDLENEANILKMEMKSVERDSGQLNELQKQKSELIQELFTLQRELKGFEDKKKEAVCTTKYLEAEKIKISEKPQNDAECLRLKKELELYKEDDMQSVYDALQTEIEFLQLTLAQKDLQETNNL</sequence>
<dbReference type="GeneTree" id="ENSGT00390000005203"/>
<dbReference type="AlphaFoldDB" id="A0A8C6C2V2"/>
<dbReference type="PANTHER" id="PTHR22419">
    <property type="entry name" value="COILED-COIL DOMAIN-CONTAINING PROTEIN 172"/>
    <property type="match status" value="1"/>
</dbReference>
<evidence type="ECO:0000256" key="4">
    <source>
        <dbReference type="ARBA" id="ARBA00022490"/>
    </source>
</evidence>
<comment type="similarity">
    <text evidence="2">Belongs to the CCDC172 family.</text>
</comment>
<evidence type="ECO:0000256" key="3">
    <source>
        <dbReference type="ARBA" id="ARBA00022327"/>
    </source>
</evidence>
<feature type="coiled-coil region" evidence="6">
    <location>
        <begin position="189"/>
        <end position="254"/>
    </location>
</feature>
<dbReference type="Proteomes" id="UP000694561">
    <property type="component" value="Unplaced"/>
</dbReference>
<reference evidence="7" key="1">
    <citation type="submission" date="2025-08" db="UniProtKB">
        <authorList>
            <consortium name="Ensembl"/>
        </authorList>
    </citation>
    <scope>IDENTIFICATION</scope>
</reference>
<proteinExistence type="inferred from homology"/>
<dbReference type="InterPro" id="IPR029618">
    <property type="entry name" value="CCDC172"/>
</dbReference>
<name>A0A8C6C2V2_MONMO</name>
<dbReference type="PANTHER" id="PTHR22419:SF2">
    <property type="entry name" value="COILED-COIL DOMAIN-CONTAINING PROTEIN 172"/>
    <property type="match status" value="1"/>
</dbReference>
<protein>
    <recommendedName>
        <fullName evidence="3">Coiled-coil domain-containing protein 172</fullName>
    </recommendedName>
</protein>
<reference evidence="7" key="2">
    <citation type="submission" date="2025-09" db="UniProtKB">
        <authorList>
            <consortium name="Ensembl"/>
        </authorList>
    </citation>
    <scope>IDENTIFICATION</scope>
</reference>
<feature type="coiled-coil region" evidence="6">
    <location>
        <begin position="94"/>
        <end position="128"/>
    </location>
</feature>
<keyword evidence="4" id="KW-0963">Cytoplasm</keyword>
<evidence type="ECO:0000256" key="2">
    <source>
        <dbReference type="ARBA" id="ARBA00008975"/>
    </source>
</evidence>